<sequence>MPTPEIALAILLLLLTPGPTNTLMMLSGADRGLRASLPLIPVELAAYLCTVVPLTLLAHAASPWLGALRPAIAIIAGLWVLSLAIRLWHVSPHQGDRPLVSPARVFVTTLLNPKALIFGLVLLPATAPAQGFALFTALVVLVAVAWVWIGQRLPSAAGTGLALMRRAAACWLGLLSLGLLAKGFGA</sequence>
<feature type="transmembrane region" description="Helical" evidence="1">
    <location>
        <begin position="161"/>
        <end position="181"/>
    </location>
</feature>
<feature type="transmembrane region" description="Helical" evidence="1">
    <location>
        <begin position="132"/>
        <end position="149"/>
    </location>
</feature>
<gene>
    <name evidence="2" type="ORF">H7F16_08190</name>
</gene>
<keyword evidence="1" id="KW-1133">Transmembrane helix</keyword>
<evidence type="ECO:0000313" key="2">
    <source>
        <dbReference type="EMBL" id="MBC2835484.1"/>
    </source>
</evidence>
<accession>A0A842I8U1</accession>
<feature type="transmembrane region" description="Helical" evidence="1">
    <location>
        <begin position="103"/>
        <end position="125"/>
    </location>
</feature>
<feature type="transmembrane region" description="Helical" evidence="1">
    <location>
        <begin position="72"/>
        <end position="91"/>
    </location>
</feature>
<dbReference type="EMBL" id="JACLQD010000002">
    <property type="protein sequence ID" value="MBC2835484.1"/>
    <property type="molecule type" value="Genomic_DNA"/>
</dbReference>
<dbReference type="RefSeq" id="WP_185797080.1">
    <property type="nucleotide sequence ID" value="NZ_JACLQD010000002.1"/>
</dbReference>
<dbReference type="Proteomes" id="UP000555411">
    <property type="component" value="Unassembled WGS sequence"/>
</dbReference>
<keyword evidence="3" id="KW-1185">Reference proteome</keyword>
<name>A0A842I8U1_9RHOB</name>
<protein>
    <recommendedName>
        <fullName evidence="4">Threonine/homoserine/homoserine lactone efflux protein</fullName>
    </recommendedName>
</protein>
<keyword evidence="1" id="KW-0812">Transmembrane</keyword>
<organism evidence="2 3">
    <name type="scientific">Paragemmobacter straminiformis</name>
    <dbReference type="NCBI Taxonomy" id="2045119"/>
    <lineage>
        <taxon>Bacteria</taxon>
        <taxon>Pseudomonadati</taxon>
        <taxon>Pseudomonadota</taxon>
        <taxon>Alphaproteobacteria</taxon>
        <taxon>Rhodobacterales</taxon>
        <taxon>Paracoccaceae</taxon>
        <taxon>Paragemmobacter</taxon>
    </lineage>
</organism>
<evidence type="ECO:0000313" key="3">
    <source>
        <dbReference type="Proteomes" id="UP000555411"/>
    </source>
</evidence>
<evidence type="ECO:0000256" key="1">
    <source>
        <dbReference type="SAM" id="Phobius"/>
    </source>
</evidence>
<comment type="caution">
    <text evidence="2">The sequence shown here is derived from an EMBL/GenBank/DDBJ whole genome shotgun (WGS) entry which is preliminary data.</text>
</comment>
<feature type="transmembrane region" description="Helical" evidence="1">
    <location>
        <begin position="44"/>
        <end position="65"/>
    </location>
</feature>
<reference evidence="2 3" key="1">
    <citation type="journal article" date="2017" name="Int. J. Syst. Evol. Microbiol.">
        <title>Gemmobacter straminiformis sp. nov., isolated from an artificial fountain.</title>
        <authorList>
            <person name="Kang J.Y."/>
            <person name="Kim M.J."/>
            <person name="Chun J."/>
            <person name="Son K.P."/>
            <person name="Jahng K.Y."/>
        </authorList>
    </citation>
    <scope>NUCLEOTIDE SEQUENCE [LARGE SCALE GENOMIC DNA]</scope>
    <source>
        <strain evidence="2 3">CAM-8</strain>
    </source>
</reference>
<keyword evidence="1" id="KW-0472">Membrane</keyword>
<evidence type="ECO:0008006" key="4">
    <source>
        <dbReference type="Google" id="ProtNLM"/>
    </source>
</evidence>
<dbReference type="AlphaFoldDB" id="A0A842I8U1"/>
<proteinExistence type="predicted"/>